<organism evidence="2">
    <name type="scientific">Streptomyces sp. NBC_00008</name>
    <dbReference type="NCBI Taxonomy" id="2903610"/>
    <lineage>
        <taxon>Bacteria</taxon>
        <taxon>Bacillati</taxon>
        <taxon>Actinomycetota</taxon>
        <taxon>Actinomycetes</taxon>
        <taxon>Kitasatosporales</taxon>
        <taxon>Streptomycetaceae</taxon>
        <taxon>Streptomyces</taxon>
    </lineage>
</organism>
<evidence type="ECO:0000313" key="2">
    <source>
        <dbReference type="EMBL" id="WTW73204.1"/>
    </source>
</evidence>
<proteinExistence type="predicted"/>
<dbReference type="Gene3D" id="3.40.630.30">
    <property type="match status" value="1"/>
</dbReference>
<gene>
    <name evidence="2" type="ORF">OG398_35720</name>
</gene>
<dbReference type="GO" id="GO:0016747">
    <property type="term" value="F:acyltransferase activity, transferring groups other than amino-acyl groups"/>
    <property type="evidence" value="ECO:0007669"/>
    <property type="project" value="InterPro"/>
</dbReference>
<dbReference type="SUPFAM" id="SSF55729">
    <property type="entry name" value="Acyl-CoA N-acyltransferases (Nat)"/>
    <property type="match status" value="1"/>
</dbReference>
<sequence>MNTPPAGPTGALIDELRTAYDAQLRGVTPPGGSARIETDGPLTRVVGWHRGFVTGPRDLGVDGAALDELIARQRDFYAARGEAVEWKTRAHDLPADLTDRLAAAGFTAEESETVLIGQSAALAAEPVLPDGVVLRRVTAKADLERIAAMESAVWGEDWSWLADDLAARIENAPENTVILVAEAGTEVVCAAWLVFKDGADFGGLWGGSTLKEWRGRGIYRALVARRAQLAAAREVPYLYVDASADSAPILTRLGLHAVTTTTPYVWSP</sequence>
<evidence type="ECO:0000259" key="1">
    <source>
        <dbReference type="PROSITE" id="PS51186"/>
    </source>
</evidence>
<dbReference type="EMBL" id="CP108313">
    <property type="protein sequence ID" value="WTW73204.1"/>
    <property type="molecule type" value="Genomic_DNA"/>
</dbReference>
<protein>
    <submittedName>
        <fullName evidence="2">GNAT family N-acetyltransferase</fullName>
    </submittedName>
</protein>
<dbReference type="AlphaFoldDB" id="A0AAU2W241"/>
<name>A0AAU2W241_9ACTN</name>
<dbReference type="Pfam" id="PF00583">
    <property type="entry name" value="Acetyltransf_1"/>
    <property type="match status" value="1"/>
</dbReference>
<dbReference type="InterPro" id="IPR000182">
    <property type="entry name" value="GNAT_dom"/>
</dbReference>
<accession>A0AAU2W241</accession>
<reference evidence="2" key="1">
    <citation type="submission" date="2022-10" db="EMBL/GenBank/DDBJ databases">
        <title>The complete genomes of actinobacterial strains from the NBC collection.</title>
        <authorList>
            <person name="Joergensen T.S."/>
            <person name="Alvarez Arevalo M."/>
            <person name="Sterndorff E.B."/>
            <person name="Faurdal D."/>
            <person name="Vuksanovic O."/>
            <person name="Mourched A.-S."/>
            <person name="Charusanti P."/>
            <person name="Shaw S."/>
            <person name="Blin K."/>
            <person name="Weber T."/>
        </authorList>
    </citation>
    <scope>NUCLEOTIDE SEQUENCE</scope>
    <source>
        <strain evidence="2">NBC_00008</strain>
    </source>
</reference>
<dbReference type="PROSITE" id="PS51186">
    <property type="entry name" value="GNAT"/>
    <property type="match status" value="1"/>
</dbReference>
<feature type="domain" description="N-acetyltransferase" evidence="1">
    <location>
        <begin position="132"/>
        <end position="268"/>
    </location>
</feature>
<dbReference type="InterPro" id="IPR016181">
    <property type="entry name" value="Acyl_CoA_acyltransferase"/>
</dbReference>